<evidence type="ECO:0000313" key="1">
    <source>
        <dbReference type="EMBL" id="HFC03749.1"/>
    </source>
</evidence>
<dbReference type="Pfam" id="PF05258">
    <property type="entry name" value="DciA"/>
    <property type="match status" value="1"/>
</dbReference>
<sequence>MKTAQSLLASLVDTHTFRPLSQHRCYRKFLELLPPRFRQAIAFVTVKNRQLMVALSHPGYKMELNYNQDVLKSLLRTLMEARPDCAFMAADRIVIFHSKYHPMPGGSEKSETVPRYREAADGAFRLPESDPELREAFLRIREHIRRKRGERE</sequence>
<dbReference type="EMBL" id="DRNO01000177">
    <property type="protein sequence ID" value="HFC03749.1"/>
    <property type="molecule type" value="Genomic_DNA"/>
</dbReference>
<protein>
    <submittedName>
        <fullName evidence="1">DUF721 domain-containing protein</fullName>
    </submittedName>
</protein>
<gene>
    <name evidence="1" type="ORF">ENJ74_02640</name>
</gene>
<name>A0A7V2WM05_9BACT</name>
<organism evidence="1">
    <name type="scientific">Nitratifractor salsuginis</name>
    <dbReference type="NCBI Taxonomy" id="269261"/>
    <lineage>
        <taxon>Bacteria</taxon>
        <taxon>Pseudomonadati</taxon>
        <taxon>Campylobacterota</taxon>
        <taxon>Epsilonproteobacteria</taxon>
        <taxon>Campylobacterales</taxon>
        <taxon>Sulfurovaceae</taxon>
        <taxon>Nitratifractor</taxon>
    </lineage>
</organism>
<accession>A0A7V2WM05</accession>
<proteinExistence type="predicted"/>
<reference evidence="1" key="1">
    <citation type="journal article" date="2020" name="mSystems">
        <title>Genome- and Community-Level Interaction Insights into Carbon Utilization and Element Cycling Functions of Hydrothermarchaeota in Hydrothermal Sediment.</title>
        <authorList>
            <person name="Zhou Z."/>
            <person name="Liu Y."/>
            <person name="Xu W."/>
            <person name="Pan J."/>
            <person name="Luo Z.H."/>
            <person name="Li M."/>
        </authorList>
    </citation>
    <scope>NUCLEOTIDE SEQUENCE [LARGE SCALE GENOMIC DNA]</scope>
    <source>
        <strain evidence="1">HyVt-513</strain>
    </source>
</reference>
<dbReference type="InterPro" id="IPR007922">
    <property type="entry name" value="DciA-like"/>
</dbReference>
<comment type="caution">
    <text evidence="1">The sequence shown here is derived from an EMBL/GenBank/DDBJ whole genome shotgun (WGS) entry which is preliminary data.</text>
</comment>
<dbReference type="Proteomes" id="UP000885722">
    <property type="component" value="Unassembled WGS sequence"/>
</dbReference>
<dbReference type="AlphaFoldDB" id="A0A7V2WM05"/>